<protein>
    <submittedName>
        <fullName evidence="1">Uncharacterized protein</fullName>
    </submittedName>
</protein>
<reference evidence="1 2" key="1">
    <citation type="submission" date="2016-04" db="EMBL/GenBank/DDBJ databases">
        <title>Genome analyses suggest a sexual origin of heterokaryosis in a supposedly ancient asexual fungus.</title>
        <authorList>
            <person name="Ropars J."/>
            <person name="Sedzielewska K."/>
            <person name="Noel J."/>
            <person name="Charron P."/>
            <person name="Farinelli L."/>
            <person name="Marton T."/>
            <person name="Kruger M."/>
            <person name="Pelin A."/>
            <person name="Brachmann A."/>
            <person name="Corradi N."/>
        </authorList>
    </citation>
    <scope>NUCLEOTIDE SEQUENCE [LARGE SCALE GENOMIC DNA]</scope>
    <source>
        <strain evidence="1 2">C2</strain>
    </source>
</reference>
<accession>A0A2N1N5J7</accession>
<dbReference type="VEuPathDB" id="FungiDB:FUN_022026"/>
<evidence type="ECO:0000313" key="1">
    <source>
        <dbReference type="EMBL" id="PKK69119.1"/>
    </source>
</evidence>
<dbReference type="AlphaFoldDB" id="A0A2N1N5J7"/>
<dbReference type="EMBL" id="LLXL01000764">
    <property type="protein sequence ID" value="PKK69119.1"/>
    <property type="molecule type" value="Genomic_DNA"/>
</dbReference>
<evidence type="ECO:0000313" key="2">
    <source>
        <dbReference type="Proteomes" id="UP000233469"/>
    </source>
</evidence>
<comment type="caution">
    <text evidence="1">The sequence shown here is derived from an EMBL/GenBank/DDBJ whole genome shotgun (WGS) entry which is preliminary data.</text>
</comment>
<sequence length="151" mass="17120">MEMILNCIFFWDTNCIASYIISAWVKQNNDYNESRLSIYTNGLLDQVTYLNPNETSQTAIIPGIFFIGGYKESFNEPLMILDGAVSDVMIFTQHIHDNIALVLSNQASTNNVTRLPRAIPLLLPLFILTVWDVVRVGVEELRLLLLLLTGR</sequence>
<gene>
    <name evidence="1" type="ORF">RhiirC2_781406</name>
</gene>
<proteinExistence type="predicted"/>
<dbReference type="VEuPathDB" id="FungiDB:RhiirFUN_026004"/>
<dbReference type="Proteomes" id="UP000233469">
    <property type="component" value="Unassembled WGS sequence"/>
</dbReference>
<name>A0A2N1N5J7_9GLOM</name>
<organism evidence="1 2">
    <name type="scientific">Rhizophagus irregularis</name>
    <dbReference type="NCBI Taxonomy" id="588596"/>
    <lineage>
        <taxon>Eukaryota</taxon>
        <taxon>Fungi</taxon>
        <taxon>Fungi incertae sedis</taxon>
        <taxon>Mucoromycota</taxon>
        <taxon>Glomeromycotina</taxon>
        <taxon>Glomeromycetes</taxon>
        <taxon>Glomerales</taxon>
        <taxon>Glomeraceae</taxon>
        <taxon>Rhizophagus</taxon>
    </lineage>
</organism>
<reference evidence="1 2" key="2">
    <citation type="submission" date="2017-10" db="EMBL/GenBank/DDBJ databases">
        <title>Extensive intraspecific genome diversity in a model arbuscular mycorrhizal fungus.</title>
        <authorList>
            <person name="Chen E.C.H."/>
            <person name="Morin E."/>
            <person name="Baudet D."/>
            <person name="Noel J."/>
            <person name="Ndikumana S."/>
            <person name="Charron P."/>
            <person name="St-Onge C."/>
            <person name="Giorgi J."/>
            <person name="Grigoriev I.V."/>
            <person name="Roux C."/>
            <person name="Martin F.M."/>
            <person name="Corradi N."/>
        </authorList>
    </citation>
    <scope>NUCLEOTIDE SEQUENCE [LARGE SCALE GENOMIC DNA]</scope>
    <source>
        <strain evidence="1 2">C2</strain>
    </source>
</reference>